<evidence type="ECO:0000313" key="3">
    <source>
        <dbReference type="Proteomes" id="UP000887540"/>
    </source>
</evidence>
<sequence length="432" mass="49938">MNPLKAFLEELEKNNKILISLNKSTIFCLDNEAFRFLCAYKSKMNFSKKDIEEFSESWRRSAEETKRLINQVLTVDPHNVIESIQLNEARETILTLTKPLADIAELIETNVKIQNDRKKEIEQTKAELSQLSKNLQIPQIYLEVAELGYPMTVCTSENCSTVQKISNTDQMQIIYKTVCHNHCYLEGIKLETFPQPQLLNCWAMNKETEVCRICGCVWSLHTHINFTQVKKTKMVEDENIKIKINNNEDAHLIKEQMIAECEEKIEKYKKEQAIIIETCTRFGSFLKANAILPYNDAFDAYVQQCIKEEERCVAQGASQDKLVALKRLLSEYRQEKEVLERSMKSSGVKVSVEEIKSLQQKLFSLEFTGAQIKQLFEANQEGHRKNDGYFEMHVNPAKYFHSKQKSSWRFGSMLPKMLTGLGTRSKSANAQE</sequence>
<keyword evidence="3" id="KW-1185">Reference proteome</keyword>
<dbReference type="AlphaFoldDB" id="A0A914DWS4"/>
<dbReference type="Pfam" id="PF26633">
    <property type="entry name" value="DUF8206"/>
    <property type="match status" value="1"/>
</dbReference>
<feature type="domain" description="DUF8206" evidence="2">
    <location>
        <begin position="146"/>
        <end position="226"/>
    </location>
</feature>
<evidence type="ECO:0000259" key="2">
    <source>
        <dbReference type="Pfam" id="PF26633"/>
    </source>
</evidence>
<accession>A0A914DWS4</accession>
<proteinExistence type="predicted"/>
<keyword evidence="1" id="KW-0175">Coiled coil</keyword>
<reference evidence="4" key="1">
    <citation type="submission" date="2022-11" db="UniProtKB">
        <authorList>
            <consortium name="WormBaseParasite"/>
        </authorList>
    </citation>
    <scope>IDENTIFICATION</scope>
</reference>
<dbReference type="Proteomes" id="UP000887540">
    <property type="component" value="Unplaced"/>
</dbReference>
<dbReference type="InterPro" id="IPR058519">
    <property type="entry name" value="DUF8206"/>
</dbReference>
<dbReference type="WBParaSite" id="ACRNAN_scaffold4566.g33013.t1">
    <property type="protein sequence ID" value="ACRNAN_scaffold4566.g33013.t1"/>
    <property type="gene ID" value="ACRNAN_scaffold4566.g33013"/>
</dbReference>
<protein>
    <recommendedName>
        <fullName evidence="2">DUF8206 domain-containing protein</fullName>
    </recommendedName>
</protein>
<name>A0A914DWS4_9BILA</name>
<feature type="coiled-coil region" evidence="1">
    <location>
        <begin position="251"/>
        <end position="278"/>
    </location>
</feature>
<dbReference type="PANTHER" id="PTHR32046">
    <property type="entry name" value="G DOMAIN-CONTAINING PROTEIN"/>
    <property type="match status" value="1"/>
</dbReference>
<organism evidence="3 4">
    <name type="scientific">Acrobeloides nanus</name>
    <dbReference type="NCBI Taxonomy" id="290746"/>
    <lineage>
        <taxon>Eukaryota</taxon>
        <taxon>Metazoa</taxon>
        <taxon>Ecdysozoa</taxon>
        <taxon>Nematoda</taxon>
        <taxon>Chromadorea</taxon>
        <taxon>Rhabditida</taxon>
        <taxon>Tylenchina</taxon>
        <taxon>Cephalobomorpha</taxon>
        <taxon>Cephaloboidea</taxon>
        <taxon>Cephalobidae</taxon>
        <taxon>Acrobeloides</taxon>
    </lineage>
</organism>
<dbReference type="PANTHER" id="PTHR32046:SF11">
    <property type="entry name" value="IMMUNE-ASSOCIATED NUCLEOTIDE-BINDING PROTEIN 10-LIKE"/>
    <property type="match status" value="1"/>
</dbReference>
<evidence type="ECO:0000313" key="4">
    <source>
        <dbReference type="WBParaSite" id="ACRNAN_scaffold4566.g33013.t1"/>
    </source>
</evidence>
<evidence type="ECO:0000256" key="1">
    <source>
        <dbReference type="SAM" id="Coils"/>
    </source>
</evidence>